<comment type="caution">
    <text evidence="3">The sequence shown here is derived from an EMBL/GenBank/DDBJ whole genome shotgun (WGS) entry which is preliminary data.</text>
</comment>
<keyword evidence="4" id="KW-1185">Reference proteome</keyword>
<organism evidence="3 4">
    <name type="scientific">Mesorhabditis spiculigera</name>
    <dbReference type="NCBI Taxonomy" id="96644"/>
    <lineage>
        <taxon>Eukaryota</taxon>
        <taxon>Metazoa</taxon>
        <taxon>Ecdysozoa</taxon>
        <taxon>Nematoda</taxon>
        <taxon>Chromadorea</taxon>
        <taxon>Rhabditida</taxon>
        <taxon>Rhabditina</taxon>
        <taxon>Rhabditomorpha</taxon>
        <taxon>Rhabditoidea</taxon>
        <taxon>Rhabditidae</taxon>
        <taxon>Mesorhabditinae</taxon>
        <taxon>Mesorhabditis</taxon>
    </lineage>
</organism>
<dbReference type="EMBL" id="CATQJA010002659">
    <property type="protein sequence ID" value="CAJ0580202.1"/>
    <property type="molecule type" value="Genomic_DNA"/>
</dbReference>
<dbReference type="SMART" id="SM00355">
    <property type="entry name" value="ZnF_C2H2"/>
    <property type="match status" value="3"/>
</dbReference>
<protein>
    <recommendedName>
        <fullName evidence="2">C2H2-type domain-containing protein</fullName>
    </recommendedName>
</protein>
<feature type="domain" description="C2H2-type" evidence="2">
    <location>
        <begin position="205"/>
        <end position="226"/>
    </location>
</feature>
<dbReference type="PANTHER" id="PTHR33936">
    <property type="entry name" value="PROTEIN CBG17840"/>
    <property type="match status" value="1"/>
</dbReference>
<evidence type="ECO:0000256" key="1">
    <source>
        <dbReference type="SAM" id="MobiDB-lite"/>
    </source>
</evidence>
<dbReference type="AlphaFoldDB" id="A0AA36G5L5"/>
<evidence type="ECO:0000313" key="4">
    <source>
        <dbReference type="Proteomes" id="UP001177023"/>
    </source>
</evidence>
<accession>A0AA36G5L5</accession>
<feature type="compositionally biased region" description="Low complexity" evidence="1">
    <location>
        <begin position="706"/>
        <end position="726"/>
    </location>
</feature>
<evidence type="ECO:0000313" key="3">
    <source>
        <dbReference type="EMBL" id="CAJ0580202.1"/>
    </source>
</evidence>
<feature type="non-terminal residue" evidence="3">
    <location>
        <position position="1"/>
    </location>
</feature>
<feature type="region of interest" description="Disordered" evidence="1">
    <location>
        <begin position="706"/>
        <end position="733"/>
    </location>
</feature>
<feature type="compositionally biased region" description="Polar residues" evidence="1">
    <location>
        <begin position="852"/>
        <end position="863"/>
    </location>
</feature>
<dbReference type="PANTHER" id="PTHR33936:SF22">
    <property type="entry name" value="C2H2-TYPE DOMAIN-CONTAINING PROTEIN"/>
    <property type="match status" value="1"/>
</dbReference>
<dbReference type="Proteomes" id="UP001177023">
    <property type="component" value="Unassembled WGS sequence"/>
</dbReference>
<gene>
    <name evidence="3" type="ORF">MSPICULIGERA_LOCUS18401</name>
</gene>
<evidence type="ECO:0000259" key="2">
    <source>
        <dbReference type="PROSITE" id="PS00028"/>
    </source>
</evidence>
<sequence length="890" mass="101263">MESQEMPLLLPDNIKEEAPDEAVIEGFCDEEDPPEIDPYGDDYLDGDVESEEDIKCNTDFDEPVSGREAVSQEIDVESGSSVDPLDPDYYATKKKRVSPRALLGDQKGRYPCYIEACKWRGNFRSVRCTHMRTMHPTWQRPPRYLLNRIARDGRVLKPNDENARYGCFVEGCPWRGQYRASRSNHIKSQHKDFIPTRHRAPNFNCNECAETVSSHKAFVDHMAGAHNLGNLIEEHFNSMIWYQNIQREHSITFVKRQGLKVGQQHQILYVYCSHSEVCTPEGPYMRAKPTAYRPKNFRVDLAERPTLCCVFLRVVHFDDGHLTAHGCLEHTGHRLGTSLLRLSSLERLCVEENTYLRDLDDVNALKRILARLQVLEGPSPEEYQPVRRLNPEEPFKHILATDELQSLSRRFSDPTLYPPGSVFGYVSPNEGYFGFGFSDTRMARWWRKYSSKGVCFDEMPICIDGRPYVVTLALVFATGDRVRVAAFYVSNSPDKTPLFEKLSSITVGHLQTFVTPLSNDYPALITQHFARFQRENGTFDLQLSEWSLLLDWANDLQALVDNSLDRLTVLLTLRRLLRLQDQRVFQQTLNELFVGINEMQHWALAVHLDKLLEPSFLARWSPLSRNPLTAHSNPTLDFAVRVLRERYLSTDGYLRIDQYVGDLMERVRDYNNIKCKVPMARSTPDMPRQLPLDDAMNLIIEEQRSLASMPSTSGSSLSSLPNTSKTDSQNNYQPCSSRRAIYVPAPDPGFCKVTQFLNFPTPSPSSESLSSFLADLPSTSTQLPPLRWNRNGQFLETVEEVEQPEPWLQRAPPPSAEQPQMYADEQVVYDAEVVVDVETVASGPREDGAVCMNNSQEVPTTSLPKAKKQREAAGKVVAGLLKELVDIAAT</sequence>
<dbReference type="InterPro" id="IPR013087">
    <property type="entry name" value="Znf_C2H2_type"/>
</dbReference>
<reference evidence="3" key="1">
    <citation type="submission" date="2023-06" db="EMBL/GenBank/DDBJ databases">
        <authorList>
            <person name="Delattre M."/>
        </authorList>
    </citation>
    <scope>NUCLEOTIDE SEQUENCE</scope>
    <source>
        <strain evidence="3">AF72</strain>
    </source>
</reference>
<dbReference type="InterPro" id="IPR052797">
    <property type="entry name" value="RegFact_GeneExpr_CellDeath"/>
</dbReference>
<dbReference type="PROSITE" id="PS00028">
    <property type="entry name" value="ZINC_FINGER_C2H2_1"/>
    <property type="match status" value="1"/>
</dbReference>
<feature type="region of interest" description="Disordered" evidence="1">
    <location>
        <begin position="845"/>
        <end position="867"/>
    </location>
</feature>
<name>A0AA36G5L5_9BILA</name>
<proteinExistence type="predicted"/>